<feature type="non-terminal residue" evidence="1">
    <location>
        <position position="92"/>
    </location>
</feature>
<reference evidence="1" key="1">
    <citation type="journal article" date="2015" name="Nature">
        <title>Complex archaea that bridge the gap between prokaryotes and eukaryotes.</title>
        <authorList>
            <person name="Spang A."/>
            <person name="Saw J.H."/>
            <person name="Jorgensen S.L."/>
            <person name="Zaremba-Niedzwiedzka K."/>
            <person name="Martijn J."/>
            <person name="Lind A.E."/>
            <person name="van Eijk R."/>
            <person name="Schleper C."/>
            <person name="Guy L."/>
            <person name="Ettema T.J."/>
        </authorList>
    </citation>
    <scope>NUCLEOTIDE SEQUENCE</scope>
</reference>
<protein>
    <submittedName>
        <fullName evidence="1">Uncharacterized protein</fullName>
    </submittedName>
</protein>
<sequence>MGGPIFPHSAYAATSGRVFPNVHVGAGANSKHDEGLGVEASGGADATWRLRFQMPPTSLPSGTGKLKLWALANATSGAAKVNAKWASVAAEE</sequence>
<comment type="caution">
    <text evidence="1">The sequence shown here is derived from an EMBL/GenBank/DDBJ whole genome shotgun (WGS) entry which is preliminary data.</text>
</comment>
<organism evidence="1">
    <name type="scientific">marine sediment metagenome</name>
    <dbReference type="NCBI Taxonomy" id="412755"/>
    <lineage>
        <taxon>unclassified sequences</taxon>
        <taxon>metagenomes</taxon>
        <taxon>ecological metagenomes</taxon>
    </lineage>
</organism>
<dbReference type="EMBL" id="LAZR01066001">
    <property type="protein sequence ID" value="KKK54423.1"/>
    <property type="molecule type" value="Genomic_DNA"/>
</dbReference>
<gene>
    <name evidence="1" type="ORF">LCGC14_3084880</name>
</gene>
<dbReference type="AlphaFoldDB" id="A0A0F8WD05"/>
<accession>A0A0F8WD05</accession>
<proteinExistence type="predicted"/>
<name>A0A0F8WD05_9ZZZZ</name>
<evidence type="ECO:0000313" key="1">
    <source>
        <dbReference type="EMBL" id="KKK54423.1"/>
    </source>
</evidence>